<reference evidence="2 3" key="1">
    <citation type="journal article" date="2014" name="Genome Announc.">
        <title>Draft Genome Sequence of the Antitrypanosomally Active Sponge-Associated Bacterium Actinokineospora sp. Strain EG49.</title>
        <authorList>
            <person name="Harjes J."/>
            <person name="Ryu T."/>
            <person name="Abdelmohsen U.R."/>
            <person name="Moitinho-Silva L."/>
            <person name="Horn H."/>
            <person name="Ravasi T."/>
            <person name="Hentschel U."/>
        </authorList>
    </citation>
    <scope>NUCLEOTIDE SEQUENCE [LARGE SCALE GENOMIC DNA]</scope>
    <source>
        <strain evidence="2 3">EG49</strain>
    </source>
</reference>
<organism evidence="2 3">
    <name type="scientific">Actinokineospora spheciospongiae</name>
    <dbReference type="NCBI Taxonomy" id="909613"/>
    <lineage>
        <taxon>Bacteria</taxon>
        <taxon>Bacillati</taxon>
        <taxon>Actinomycetota</taxon>
        <taxon>Actinomycetes</taxon>
        <taxon>Pseudonocardiales</taxon>
        <taxon>Pseudonocardiaceae</taxon>
        <taxon>Actinokineospora</taxon>
    </lineage>
</organism>
<dbReference type="OrthoDB" id="4445816at2"/>
<proteinExistence type="predicted"/>
<gene>
    <name evidence="2" type="ORF">UO65_4547</name>
</gene>
<dbReference type="STRING" id="909613.UO65_4547"/>
<dbReference type="Proteomes" id="UP000019277">
    <property type="component" value="Unassembled WGS sequence"/>
</dbReference>
<feature type="signal peptide" evidence="1">
    <location>
        <begin position="1"/>
        <end position="23"/>
    </location>
</feature>
<evidence type="ECO:0008006" key="4">
    <source>
        <dbReference type="Google" id="ProtNLM"/>
    </source>
</evidence>
<dbReference type="EMBL" id="AYXG01000170">
    <property type="protein sequence ID" value="EWC60107.1"/>
    <property type="molecule type" value="Genomic_DNA"/>
</dbReference>
<feature type="chain" id="PRO_5039075316" description="DUF3558 domain-containing protein" evidence="1">
    <location>
        <begin position="24"/>
        <end position="316"/>
    </location>
</feature>
<protein>
    <recommendedName>
        <fullName evidence="4">DUF3558 domain-containing protein</fullName>
    </recommendedName>
</protein>
<accession>W7ITQ3</accession>
<evidence type="ECO:0000313" key="3">
    <source>
        <dbReference type="Proteomes" id="UP000019277"/>
    </source>
</evidence>
<keyword evidence="1" id="KW-0732">Signal</keyword>
<dbReference type="PROSITE" id="PS51257">
    <property type="entry name" value="PROKAR_LIPOPROTEIN"/>
    <property type="match status" value="1"/>
</dbReference>
<dbReference type="AlphaFoldDB" id="W7ITQ3"/>
<evidence type="ECO:0000313" key="2">
    <source>
        <dbReference type="EMBL" id="EWC60107.1"/>
    </source>
</evidence>
<sequence length="316" mass="33103">MRFRHALIALAAALAAGCSTTVAGTAVPVDRDPLAGSTFFGDQRTVDWCSLVSLDPIKKYGVPERPSNEGFDNCYVYVTTDAEHGFGLSVGAPDDVYPEDGTFDVRKLPSGLQVTTVLDEDDFCRKLLRLSDGVRVQVMAAALVGDPATDICDPVDAVLAGLAERVTSGQVARHHRVPTATLRTADACAATPEETATGVPGLARVEAASVPLAHLCVWEDTGRTQGPLLIVSLDLEFGLGDDPELRREQVDGQEVFLVEDAEEGFCTAIAVVRPVPGAADEAEVVEAFLDPGAAGSASTCADAARVALATRKALLG</sequence>
<dbReference type="RefSeq" id="WP_035285968.1">
    <property type="nucleotide sequence ID" value="NZ_AYXG01000170.1"/>
</dbReference>
<name>W7ITQ3_9PSEU</name>
<evidence type="ECO:0000256" key="1">
    <source>
        <dbReference type="SAM" id="SignalP"/>
    </source>
</evidence>
<comment type="caution">
    <text evidence="2">The sequence shown here is derived from an EMBL/GenBank/DDBJ whole genome shotgun (WGS) entry which is preliminary data.</text>
</comment>
<keyword evidence="3" id="KW-1185">Reference proteome</keyword>